<name>A0A5C6RIT7_9BACT</name>
<comment type="function">
    <text evidence="8">Catalyzes the transfer of a phosphate group to glutamate to form L-glutamate 5-phosphate.</text>
</comment>
<dbReference type="InterPro" id="IPR005715">
    <property type="entry name" value="Glu_5kinase/COase_Synthase"/>
</dbReference>
<feature type="domain" description="Aspartate/glutamate/uridylate kinase" evidence="9">
    <location>
        <begin position="28"/>
        <end position="256"/>
    </location>
</feature>
<evidence type="ECO:0000313" key="10">
    <source>
        <dbReference type="EMBL" id="TXB62348.1"/>
    </source>
</evidence>
<feature type="binding site" evidence="8">
    <location>
        <position position="32"/>
    </location>
    <ligand>
        <name>ATP</name>
        <dbReference type="ChEBI" id="CHEBI:30616"/>
    </ligand>
</feature>
<dbReference type="EMBL" id="VOOR01000031">
    <property type="protein sequence ID" value="TXB62348.1"/>
    <property type="molecule type" value="Genomic_DNA"/>
</dbReference>
<dbReference type="PRINTS" id="PR00474">
    <property type="entry name" value="GLU5KINASE"/>
</dbReference>
<dbReference type="Proteomes" id="UP000321580">
    <property type="component" value="Unassembled WGS sequence"/>
</dbReference>
<comment type="subcellular location">
    <subcellularLocation>
        <location evidence="8">Cytoplasm</location>
    </subcellularLocation>
</comment>
<evidence type="ECO:0000256" key="2">
    <source>
        <dbReference type="ARBA" id="ARBA00022605"/>
    </source>
</evidence>
<feature type="binding site" evidence="8">
    <location>
        <begin position="191"/>
        <end position="192"/>
    </location>
    <ligand>
        <name>ATP</name>
        <dbReference type="ChEBI" id="CHEBI:30616"/>
    </ligand>
</feature>
<dbReference type="FunFam" id="3.40.1160.10:FF:000006">
    <property type="entry name" value="Glutamate 5-kinase"/>
    <property type="match status" value="1"/>
</dbReference>
<dbReference type="GO" id="GO:0004349">
    <property type="term" value="F:glutamate 5-kinase activity"/>
    <property type="evidence" value="ECO:0007669"/>
    <property type="project" value="UniProtKB-UniRule"/>
</dbReference>
<dbReference type="PROSITE" id="PS00902">
    <property type="entry name" value="GLUTAMATE_5_KINASE"/>
    <property type="match status" value="1"/>
</dbReference>
<keyword evidence="11" id="KW-1185">Reference proteome</keyword>
<keyword evidence="6 8" id="KW-0418">Kinase</keyword>
<evidence type="ECO:0000256" key="1">
    <source>
        <dbReference type="ARBA" id="ARBA00022490"/>
    </source>
</evidence>
<dbReference type="SUPFAM" id="SSF53633">
    <property type="entry name" value="Carbamate kinase-like"/>
    <property type="match status" value="1"/>
</dbReference>
<dbReference type="InterPro" id="IPR001048">
    <property type="entry name" value="Asp/Glu/Uridylate_kinase"/>
</dbReference>
<keyword evidence="3 8" id="KW-0641">Proline biosynthesis</keyword>
<keyword evidence="1 8" id="KW-0963">Cytoplasm</keyword>
<feature type="binding site" evidence="8">
    <location>
        <position position="171"/>
    </location>
    <ligand>
        <name>substrate</name>
    </ligand>
</feature>
<dbReference type="NCBIfam" id="TIGR01027">
    <property type="entry name" value="proB"/>
    <property type="match status" value="1"/>
</dbReference>
<protein>
    <recommendedName>
        <fullName evidence="8">Glutamate 5-kinase</fullName>
        <ecNumber evidence="8">2.7.2.11</ecNumber>
    </recommendedName>
    <alternativeName>
        <fullName evidence="8">Gamma-glutamyl kinase</fullName>
        <shortName evidence="8">GK</shortName>
    </alternativeName>
</protein>
<dbReference type="Gene3D" id="3.40.1160.10">
    <property type="entry name" value="Acetylglutamate kinase-like"/>
    <property type="match status" value="1"/>
</dbReference>
<comment type="similarity">
    <text evidence="8">Belongs to the glutamate 5-kinase family.</text>
</comment>
<dbReference type="HAMAP" id="MF_00456">
    <property type="entry name" value="ProB"/>
    <property type="match status" value="1"/>
</dbReference>
<keyword evidence="2 8" id="KW-0028">Amino-acid biosynthesis</keyword>
<dbReference type="OrthoDB" id="9804434at2"/>
<dbReference type="GO" id="GO:0055129">
    <property type="term" value="P:L-proline biosynthetic process"/>
    <property type="evidence" value="ECO:0007669"/>
    <property type="project" value="UniProtKB-UniRule"/>
</dbReference>
<evidence type="ECO:0000256" key="4">
    <source>
        <dbReference type="ARBA" id="ARBA00022679"/>
    </source>
</evidence>
<evidence type="ECO:0000259" key="9">
    <source>
        <dbReference type="Pfam" id="PF00696"/>
    </source>
</evidence>
<evidence type="ECO:0000256" key="7">
    <source>
        <dbReference type="ARBA" id="ARBA00022840"/>
    </source>
</evidence>
<feature type="binding site" evidence="8">
    <location>
        <position position="159"/>
    </location>
    <ligand>
        <name>substrate</name>
    </ligand>
</feature>
<dbReference type="Pfam" id="PF00696">
    <property type="entry name" value="AA_kinase"/>
    <property type="match status" value="1"/>
</dbReference>
<organism evidence="10 11">
    <name type="scientific">Phaeodactylibacter luteus</name>
    <dbReference type="NCBI Taxonomy" id="1564516"/>
    <lineage>
        <taxon>Bacteria</taxon>
        <taxon>Pseudomonadati</taxon>
        <taxon>Bacteroidota</taxon>
        <taxon>Saprospiria</taxon>
        <taxon>Saprospirales</taxon>
        <taxon>Haliscomenobacteraceae</taxon>
        <taxon>Phaeodactylibacter</taxon>
    </lineage>
</organism>
<keyword evidence="4 8" id="KW-0808">Transferase</keyword>
<feature type="binding site" evidence="8">
    <location>
        <position position="71"/>
    </location>
    <ligand>
        <name>substrate</name>
    </ligand>
</feature>
<dbReference type="GO" id="GO:0005829">
    <property type="term" value="C:cytosol"/>
    <property type="evidence" value="ECO:0007669"/>
    <property type="project" value="TreeGrafter"/>
</dbReference>
<comment type="pathway">
    <text evidence="8">Amino-acid biosynthesis; L-proline biosynthesis; L-glutamate 5-semialdehyde from L-glutamate: step 1/2.</text>
</comment>
<keyword evidence="7 8" id="KW-0067">ATP-binding</keyword>
<dbReference type="PIRSF" id="PIRSF000729">
    <property type="entry name" value="GK"/>
    <property type="match status" value="1"/>
</dbReference>
<comment type="catalytic activity">
    <reaction evidence="8">
        <text>L-glutamate + ATP = L-glutamyl 5-phosphate + ADP</text>
        <dbReference type="Rhea" id="RHEA:14877"/>
        <dbReference type="ChEBI" id="CHEBI:29985"/>
        <dbReference type="ChEBI" id="CHEBI:30616"/>
        <dbReference type="ChEBI" id="CHEBI:58274"/>
        <dbReference type="ChEBI" id="CHEBI:456216"/>
        <dbReference type="EC" id="2.7.2.11"/>
    </reaction>
</comment>
<dbReference type="InterPro" id="IPR011529">
    <property type="entry name" value="Glu_5kinase"/>
</dbReference>
<dbReference type="InterPro" id="IPR041739">
    <property type="entry name" value="G5K_ProB"/>
</dbReference>
<comment type="caution">
    <text evidence="10">The sequence shown here is derived from an EMBL/GenBank/DDBJ whole genome shotgun (WGS) entry which is preliminary data.</text>
</comment>
<dbReference type="InterPro" id="IPR019797">
    <property type="entry name" value="Glutamate_5-kinase_CS"/>
</dbReference>
<evidence type="ECO:0000256" key="5">
    <source>
        <dbReference type="ARBA" id="ARBA00022741"/>
    </source>
</evidence>
<dbReference type="GO" id="GO:0005524">
    <property type="term" value="F:ATP binding"/>
    <property type="evidence" value="ECO:0007669"/>
    <property type="project" value="UniProtKB-KW"/>
</dbReference>
<accession>A0A5C6RIT7</accession>
<gene>
    <name evidence="8 10" type="primary">proB</name>
    <name evidence="10" type="ORF">FRY97_14400</name>
</gene>
<evidence type="ECO:0000256" key="6">
    <source>
        <dbReference type="ARBA" id="ARBA00022777"/>
    </source>
</evidence>
<evidence type="ECO:0000256" key="8">
    <source>
        <dbReference type="HAMAP-Rule" id="MF_00456"/>
    </source>
</evidence>
<keyword evidence="5 8" id="KW-0547">Nucleotide-binding</keyword>
<dbReference type="InterPro" id="IPR036393">
    <property type="entry name" value="AceGlu_kinase-like_sf"/>
</dbReference>
<dbReference type="CDD" id="cd04242">
    <property type="entry name" value="AAK_G5K_ProB"/>
    <property type="match status" value="1"/>
</dbReference>
<feature type="binding site" evidence="8">
    <location>
        <begin position="232"/>
        <end position="238"/>
    </location>
    <ligand>
        <name>ATP</name>
        <dbReference type="ChEBI" id="CHEBI:30616"/>
    </ligand>
</feature>
<evidence type="ECO:0000256" key="3">
    <source>
        <dbReference type="ARBA" id="ARBA00022650"/>
    </source>
</evidence>
<proteinExistence type="inferred from homology"/>
<reference evidence="10 11" key="1">
    <citation type="submission" date="2019-08" db="EMBL/GenBank/DDBJ databases">
        <title>Genome of Phaeodactylibacter luteus.</title>
        <authorList>
            <person name="Bowman J.P."/>
        </authorList>
    </citation>
    <scope>NUCLEOTIDE SEQUENCE [LARGE SCALE GENOMIC DNA]</scope>
    <source>
        <strain evidence="10 11">KCTC 42180</strain>
    </source>
</reference>
<dbReference type="EC" id="2.7.2.11" evidence="8"/>
<dbReference type="UniPathway" id="UPA00098">
    <property type="reaction ID" value="UER00359"/>
</dbReference>
<dbReference type="AlphaFoldDB" id="A0A5C6RIT7"/>
<evidence type="ECO:0000313" key="11">
    <source>
        <dbReference type="Proteomes" id="UP000321580"/>
    </source>
</evidence>
<dbReference type="InterPro" id="IPR001057">
    <property type="entry name" value="Glu/AcGlu_kinase"/>
</dbReference>
<dbReference type="PANTHER" id="PTHR43654">
    <property type="entry name" value="GLUTAMATE 5-KINASE"/>
    <property type="match status" value="1"/>
</dbReference>
<dbReference type="PANTHER" id="PTHR43654:SF1">
    <property type="entry name" value="ISOPENTENYL PHOSPHATE KINASE"/>
    <property type="match status" value="1"/>
</dbReference>
<sequence length="284" mass="31165">MDGLWQWAGPLNALVCLLKGHKMEQKQKLVIKVGTSTLTKGSNRISYAVIEQLARQILSVRGAYDVILVASGAIATARQFAEIHQVSTAQIDSKQALAAIGQPKLIRIFDEVFGSLGLQVAQCLLTYRDFDNDTARENVKNTLHKLLEFGYIPIINENDTVAVDEIVFGDNDKLSAYVAIISGAAILMLVTDIDGIYTQNPHLHPEARLIEQVAEVEQVKAFIEERENGLGTGGMTSKVYAAELCLRHGLEMRIVNGNQPDFISGALNGQFPHTRFNGNLHEPA</sequence>